<keyword evidence="1" id="KW-0812">Transmembrane</keyword>
<protein>
    <submittedName>
        <fullName evidence="3">DUF4395 domain-containing protein</fullName>
    </submittedName>
</protein>
<evidence type="ECO:0000256" key="1">
    <source>
        <dbReference type="SAM" id="Phobius"/>
    </source>
</evidence>
<accession>A0A6L9LD09</accession>
<reference evidence="3 4" key="1">
    <citation type="submission" date="2020-02" db="EMBL/GenBank/DDBJ databases">
        <title>Draft genome sequence of two Spirosoma agri KCTC 52727 and Spirosoma terrae KCTC 52035.</title>
        <authorList>
            <person name="Rojas J."/>
            <person name="Ambika Manirajan B."/>
            <person name="Suarez C."/>
            <person name="Ratering S."/>
            <person name="Schnell S."/>
        </authorList>
    </citation>
    <scope>NUCLEOTIDE SEQUENCE [LARGE SCALE GENOMIC DNA]</scope>
    <source>
        <strain evidence="3 4">KCTC 52035</strain>
    </source>
</reference>
<dbReference type="AlphaFoldDB" id="A0A6L9LD09"/>
<organism evidence="3 4">
    <name type="scientific">Spirosoma terrae</name>
    <dbReference type="NCBI Taxonomy" id="1968276"/>
    <lineage>
        <taxon>Bacteria</taxon>
        <taxon>Pseudomonadati</taxon>
        <taxon>Bacteroidota</taxon>
        <taxon>Cytophagia</taxon>
        <taxon>Cytophagales</taxon>
        <taxon>Cytophagaceae</taxon>
        <taxon>Spirosoma</taxon>
    </lineage>
</organism>
<keyword evidence="1" id="KW-0472">Membrane</keyword>
<dbReference type="InterPro" id="IPR025508">
    <property type="entry name" value="DUF4395"/>
</dbReference>
<comment type="caution">
    <text evidence="3">The sequence shown here is derived from an EMBL/GenBank/DDBJ whole genome shotgun (WGS) entry which is preliminary data.</text>
</comment>
<gene>
    <name evidence="3" type="ORF">GK108_20425</name>
</gene>
<feature type="transmembrane region" description="Helical" evidence="1">
    <location>
        <begin position="21"/>
        <end position="47"/>
    </location>
</feature>
<proteinExistence type="predicted"/>
<feature type="domain" description="DUF4395" evidence="2">
    <location>
        <begin position="14"/>
        <end position="140"/>
    </location>
</feature>
<evidence type="ECO:0000313" key="3">
    <source>
        <dbReference type="EMBL" id="NDU97262.1"/>
    </source>
</evidence>
<evidence type="ECO:0000259" key="2">
    <source>
        <dbReference type="Pfam" id="PF14340"/>
    </source>
</evidence>
<dbReference type="EMBL" id="JAAFZH010000010">
    <property type="protein sequence ID" value="NDU97262.1"/>
    <property type="molecule type" value="Genomic_DNA"/>
</dbReference>
<sequence length="145" mass="15494">MDTNLICPVDGKQINESKVRVVAGLVLVTALIYLITNWLFLPVLLLIDFALRSADAGKYSPLGNVADGILSVITLPNKPTDQAPKRFAARIGLGFSVLIIGLHLLGISTVIPVATLAVFAALESLAGFCAGCYVYTYYIRLVKTA</sequence>
<dbReference type="RefSeq" id="WP_163952527.1">
    <property type="nucleotide sequence ID" value="NZ_JAAFZH010000010.1"/>
</dbReference>
<feature type="transmembrane region" description="Helical" evidence="1">
    <location>
        <begin position="113"/>
        <end position="138"/>
    </location>
</feature>
<evidence type="ECO:0000313" key="4">
    <source>
        <dbReference type="Proteomes" id="UP000474175"/>
    </source>
</evidence>
<keyword evidence="1" id="KW-1133">Transmembrane helix</keyword>
<feature type="transmembrane region" description="Helical" evidence="1">
    <location>
        <begin position="87"/>
        <end position="107"/>
    </location>
</feature>
<keyword evidence="4" id="KW-1185">Reference proteome</keyword>
<dbReference type="Pfam" id="PF14340">
    <property type="entry name" value="DUF4395"/>
    <property type="match status" value="1"/>
</dbReference>
<name>A0A6L9LD09_9BACT</name>
<dbReference type="Proteomes" id="UP000474175">
    <property type="component" value="Unassembled WGS sequence"/>
</dbReference>